<feature type="transmembrane region" description="Helical" evidence="1">
    <location>
        <begin position="40"/>
        <end position="60"/>
    </location>
</feature>
<organism evidence="2 3">
    <name type="scientific">Oceaniferula marina</name>
    <dbReference type="NCBI Taxonomy" id="2748318"/>
    <lineage>
        <taxon>Bacteria</taxon>
        <taxon>Pseudomonadati</taxon>
        <taxon>Verrucomicrobiota</taxon>
        <taxon>Verrucomicrobiia</taxon>
        <taxon>Verrucomicrobiales</taxon>
        <taxon>Verrucomicrobiaceae</taxon>
        <taxon>Oceaniferula</taxon>
    </lineage>
</organism>
<gene>
    <name evidence="2" type="ORF">HW115_19110</name>
</gene>
<dbReference type="AlphaFoldDB" id="A0A851GK71"/>
<dbReference type="EMBL" id="JACBAZ010000027">
    <property type="protein sequence ID" value="NWK57736.1"/>
    <property type="molecule type" value="Genomic_DNA"/>
</dbReference>
<proteinExistence type="predicted"/>
<protein>
    <submittedName>
        <fullName evidence="2">Uncharacterized protein</fullName>
    </submittedName>
</protein>
<keyword evidence="1" id="KW-0812">Transmembrane</keyword>
<feature type="transmembrane region" description="Helical" evidence="1">
    <location>
        <begin position="7"/>
        <end position="28"/>
    </location>
</feature>
<evidence type="ECO:0000313" key="3">
    <source>
        <dbReference type="Proteomes" id="UP000557872"/>
    </source>
</evidence>
<dbReference type="RefSeq" id="WP_178935152.1">
    <property type="nucleotide sequence ID" value="NZ_JACBAZ010000027.1"/>
</dbReference>
<accession>A0A851GK71</accession>
<keyword evidence="1" id="KW-1133">Transmembrane helix</keyword>
<comment type="caution">
    <text evidence="2">The sequence shown here is derived from an EMBL/GenBank/DDBJ whole genome shotgun (WGS) entry which is preliminary data.</text>
</comment>
<reference evidence="2 3" key="1">
    <citation type="submission" date="2020-07" db="EMBL/GenBank/DDBJ databases">
        <title>Roseicoccus Jingziensis gen. nov., sp. nov., isolated from coastal seawater.</title>
        <authorList>
            <person name="Feng X."/>
        </authorList>
    </citation>
    <scope>NUCLEOTIDE SEQUENCE [LARGE SCALE GENOMIC DNA]</scope>
    <source>
        <strain evidence="2 3">N1E253</strain>
    </source>
</reference>
<keyword evidence="1" id="KW-0472">Membrane</keyword>
<keyword evidence="3" id="KW-1185">Reference proteome</keyword>
<evidence type="ECO:0000256" key="1">
    <source>
        <dbReference type="SAM" id="Phobius"/>
    </source>
</evidence>
<name>A0A851GK71_9BACT</name>
<dbReference type="Proteomes" id="UP000557872">
    <property type="component" value="Unassembled WGS sequence"/>
</dbReference>
<evidence type="ECO:0000313" key="2">
    <source>
        <dbReference type="EMBL" id="NWK57736.1"/>
    </source>
</evidence>
<sequence length="117" mass="13133">MTPFDKICAVVSIPVGAAFILLGSFGLFFGSNAHFDLPAILGFLPFFLGWTMCVTSIKYWKSSIRNQSEPSVVVDNYVAPRLSRFGEFLECHPEYKSSDITTQMRLFKLWLAGQNLS</sequence>